<dbReference type="RefSeq" id="WP_157090177.1">
    <property type="nucleotide sequence ID" value="NZ_JBHSMX010000011.1"/>
</dbReference>
<evidence type="ECO:0000313" key="2">
    <source>
        <dbReference type="EMBL" id="MFC5520781.1"/>
    </source>
</evidence>
<dbReference type="SUPFAM" id="SSF52949">
    <property type="entry name" value="Macro domain-like"/>
    <property type="match status" value="1"/>
</dbReference>
<protein>
    <submittedName>
        <fullName evidence="2">M17 family peptidase N-terminal domain-containing protein</fullName>
    </submittedName>
</protein>
<dbReference type="InterPro" id="IPR008283">
    <property type="entry name" value="Peptidase_M17_N"/>
</dbReference>
<keyword evidence="3" id="KW-1185">Reference proteome</keyword>
<dbReference type="Pfam" id="PF02789">
    <property type="entry name" value="Peptidase_M17_N"/>
    <property type="match status" value="1"/>
</dbReference>
<accession>A0ABW0Q876</accession>
<evidence type="ECO:0000313" key="3">
    <source>
        <dbReference type="Proteomes" id="UP001596084"/>
    </source>
</evidence>
<dbReference type="InterPro" id="IPR043472">
    <property type="entry name" value="Macro_dom-like"/>
</dbReference>
<proteinExistence type="predicted"/>
<sequence>MTSTHLDPDSPEGFSHGKVTFKAVVMSPSATDTALQVVCFPDQTLNQTYGGGTELVDAGFKGAIRDLRREDIFRGERLETLLLQPARQQIPARNLLLIGLGDPTMLTLDTLTAVGRVAAREAIKLNVWSFCFAPSLKDAGLSLFDASEVSVALARGMTQAISRAQTLHARGLQQDFLLEEVIFLAGTQHFESSLKGLRTAFGK</sequence>
<name>A0ABW0Q876_9BURK</name>
<evidence type="ECO:0000259" key="1">
    <source>
        <dbReference type="Pfam" id="PF02789"/>
    </source>
</evidence>
<dbReference type="Gene3D" id="3.40.220.10">
    <property type="entry name" value="Leucine Aminopeptidase, subunit E, domain 1"/>
    <property type="match status" value="1"/>
</dbReference>
<feature type="domain" description="Peptidase M17 leucyl aminopeptidase N-terminal" evidence="1">
    <location>
        <begin position="46"/>
        <end position="136"/>
    </location>
</feature>
<gene>
    <name evidence="2" type="ORF">ACFPP7_07590</name>
</gene>
<organism evidence="2 3">
    <name type="scientific">Polaromonas jejuensis</name>
    <dbReference type="NCBI Taxonomy" id="457502"/>
    <lineage>
        <taxon>Bacteria</taxon>
        <taxon>Pseudomonadati</taxon>
        <taxon>Pseudomonadota</taxon>
        <taxon>Betaproteobacteria</taxon>
        <taxon>Burkholderiales</taxon>
        <taxon>Comamonadaceae</taxon>
        <taxon>Polaromonas</taxon>
    </lineage>
</organism>
<dbReference type="EMBL" id="JBHSMX010000011">
    <property type="protein sequence ID" value="MFC5520781.1"/>
    <property type="molecule type" value="Genomic_DNA"/>
</dbReference>
<comment type="caution">
    <text evidence="2">The sequence shown here is derived from an EMBL/GenBank/DDBJ whole genome shotgun (WGS) entry which is preliminary data.</text>
</comment>
<dbReference type="Proteomes" id="UP001596084">
    <property type="component" value="Unassembled WGS sequence"/>
</dbReference>
<reference evidence="3" key="1">
    <citation type="journal article" date="2019" name="Int. J. Syst. Evol. Microbiol.">
        <title>The Global Catalogue of Microorganisms (GCM) 10K type strain sequencing project: providing services to taxonomists for standard genome sequencing and annotation.</title>
        <authorList>
            <consortium name="The Broad Institute Genomics Platform"/>
            <consortium name="The Broad Institute Genome Sequencing Center for Infectious Disease"/>
            <person name="Wu L."/>
            <person name="Ma J."/>
        </authorList>
    </citation>
    <scope>NUCLEOTIDE SEQUENCE [LARGE SCALE GENOMIC DNA]</scope>
    <source>
        <strain evidence="3">CGMCC 4.7277</strain>
    </source>
</reference>